<dbReference type="Proteomes" id="UP000257109">
    <property type="component" value="Unassembled WGS sequence"/>
</dbReference>
<feature type="non-terminal residue" evidence="1">
    <location>
        <position position="1"/>
    </location>
</feature>
<protein>
    <recommendedName>
        <fullName evidence="3">Reverse transcriptase zinc-binding domain-containing protein</fullName>
    </recommendedName>
</protein>
<evidence type="ECO:0008006" key="3">
    <source>
        <dbReference type="Google" id="ProtNLM"/>
    </source>
</evidence>
<organism evidence="1 2">
    <name type="scientific">Mucuna pruriens</name>
    <name type="common">Velvet bean</name>
    <name type="synonym">Dolichos pruriens</name>
    <dbReference type="NCBI Taxonomy" id="157652"/>
    <lineage>
        <taxon>Eukaryota</taxon>
        <taxon>Viridiplantae</taxon>
        <taxon>Streptophyta</taxon>
        <taxon>Embryophyta</taxon>
        <taxon>Tracheophyta</taxon>
        <taxon>Spermatophyta</taxon>
        <taxon>Magnoliopsida</taxon>
        <taxon>eudicotyledons</taxon>
        <taxon>Gunneridae</taxon>
        <taxon>Pentapetalae</taxon>
        <taxon>rosids</taxon>
        <taxon>fabids</taxon>
        <taxon>Fabales</taxon>
        <taxon>Fabaceae</taxon>
        <taxon>Papilionoideae</taxon>
        <taxon>50 kb inversion clade</taxon>
        <taxon>NPAAA clade</taxon>
        <taxon>indigoferoid/millettioid clade</taxon>
        <taxon>Phaseoleae</taxon>
        <taxon>Mucuna</taxon>
    </lineage>
</organism>
<dbReference type="OrthoDB" id="1436706at2759"/>
<evidence type="ECO:0000313" key="1">
    <source>
        <dbReference type="EMBL" id="RDX60485.1"/>
    </source>
</evidence>
<reference evidence="1" key="1">
    <citation type="submission" date="2018-05" db="EMBL/GenBank/DDBJ databases">
        <title>Draft genome of Mucuna pruriens seed.</title>
        <authorList>
            <person name="Nnadi N.E."/>
            <person name="Vos R."/>
            <person name="Hasami M.H."/>
            <person name="Devisetty U.K."/>
            <person name="Aguiy J.C."/>
        </authorList>
    </citation>
    <scope>NUCLEOTIDE SEQUENCE [LARGE SCALE GENOMIC DNA]</scope>
    <source>
        <strain evidence="1">JCA_2017</strain>
    </source>
</reference>
<gene>
    <name evidence="1" type="ORF">CR513_61374</name>
</gene>
<dbReference type="EMBL" id="QJKJ01016832">
    <property type="protein sequence ID" value="RDX60485.1"/>
    <property type="molecule type" value="Genomic_DNA"/>
</dbReference>
<feature type="non-terminal residue" evidence="1">
    <location>
        <position position="97"/>
    </location>
</feature>
<keyword evidence="2" id="KW-1185">Reference proteome</keyword>
<name>A0A371E394_MUCPR</name>
<proteinExistence type="predicted"/>
<comment type="caution">
    <text evidence="1">The sequence shown here is derived from an EMBL/GenBank/DDBJ whole genome shotgun (WGS) entry which is preliminary data.</text>
</comment>
<sequence>MKTLIAYFARKKKSPHPMFSSFVWKQCYSWLRFKWCCQETLITFYNTNFDKAWWFAAIWPLWLHRDDIIFRNDVANSEYVFELIKFRFWSWLNAKFK</sequence>
<evidence type="ECO:0000313" key="2">
    <source>
        <dbReference type="Proteomes" id="UP000257109"/>
    </source>
</evidence>
<dbReference type="AlphaFoldDB" id="A0A371E394"/>
<accession>A0A371E394</accession>